<dbReference type="AlphaFoldDB" id="A0A450U4N6"/>
<name>A0A450U4N6_9GAMM</name>
<accession>A0A450U4N6</accession>
<keyword evidence="1" id="KW-0732">Signal</keyword>
<evidence type="ECO:0000313" key="2">
    <source>
        <dbReference type="EMBL" id="VFJ78784.1"/>
    </source>
</evidence>
<feature type="chain" id="PRO_5019532631" evidence="1">
    <location>
        <begin position="20"/>
        <end position="349"/>
    </location>
</feature>
<organism evidence="2">
    <name type="scientific">Candidatus Kentrum sp. FW</name>
    <dbReference type="NCBI Taxonomy" id="2126338"/>
    <lineage>
        <taxon>Bacteria</taxon>
        <taxon>Pseudomonadati</taxon>
        <taxon>Pseudomonadota</taxon>
        <taxon>Gammaproteobacteria</taxon>
        <taxon>Candidatus Kentrum</taxon>
    </lineage>
</organism>
<protein>
    <submittedName>
        <fullName evidence="2">Uncharacterized protein</fullName>
    </submittedName>
</protein>
<evidence type="ECO:0000256" key="1">
    <source>
        <dbReference type="SAM" id="SignalP"/>
    </source>
</evidence>
<proteinExistence type="predicted"/>
<sequence>MKKIIFVVSVALFSGIAWAQTEQCKDVIALSKTKATYTESKESVKQAASDFCREYEKSQSERNKIKLEADYKLLSASTEGVQESMQEVSDNYCSKTDSSMAKSDSYERYVETIAPGAYSSYNECIKAANYGLKFDVDPNAILAKVFSISVSFNPKNREEIATLIYSAADDITCNWDGQLENESKHVLTGPSTALLKCNRENADKQSYVKIANTTSSGDSQLTLPWYAHTDEGIPVIPLNETNIKVRDNKKEIGELNDRISGLVSDVNPLLLRPKVMKANLGLKARNNGTVDCKKYCSDSYEDFYGTCKAVLDYRGNYQNCDFNPQGRPMQCICTIEGLICFDPSSQAEP</sequence>
<gene>
    <name evidence="2" type="ORF">BECKFW1821C_GA0114237_12033</name>
</gene>
<feature type="signal peptide" evidence="1">
    <location>
        <begin position="1"/>
        <end position="19"/>
    </location>
</feature>
<dbReference type="EMBL" id="CAADFE010000203">
    <property type="protein sequence ID" value="VFJ78784.1"/>
    <property type="molecule type" value="Genomic_DNA"/>
</dbReference>
<reference evidence="2" key="1">
    <citation type="submission" date="2019-02" db="EMBL/GenBank/DDBJ databases">
        <authorList>
            <person name="Gruber-Vodicka R. H."/>
            <person name="Seah K. B. B."/>
        </authorList>
    </citation>
    <scope>NUCLEOTIDE SEQUENCE</scope>
    <source>
        <strain evidence="2">BECK_BZ131</strain>
    </source>
</reference>